<dbReference type="AlphaFoldDB" id="A9U0B2"/>
<gene>
    <name evidence="2" type="ORF">PHYPADRAFT_99816</name>
</gene>
<reference evidence="2" key="1">
    <citation type="journal article" date="2008" name="Science">
        <title>The Physcomitrella genome reveals evolutionary insights into the conquest of land by plants.</title>
        <authorList>
            <person name="Rensing S."/>
            <person name="Lang D."/>
            <person name="Zimmer A."/>
            <person name="Terry A."/>
            <person name="Salamov A."/>
            <person name="Shapiro H."/>
            <person name="Nishiyama T."/>
            <person name="Perroud P.-F."/>
            <person name="Lindquist E."/>
            <person name="Kamisugi Y."/>
            <person name="Tanahashi T."/>
            <person name="Sakakibara K."/>
            <person name="Fujita T."/>
            <person name="Oishi K."/>
            <person name="Shin-I T."/>
            <person name="Kuroki Y."/>
            <person name="Toyoda A."/>
            <person name="Suzuki Y."/>
            <person name="Hashimoto A."/>
            <person name="Yamaguchi K."/>
            <person name="Sugano A."/>
            <person name="Kohara Y."/>
            <person name="Fujiyama A."/>
            <person name="Anterola A."/>
            <person name="Aoki S."/>
            <person name="Ashton N."/>
            <person name="Barbazuk W.B."/>
            <person name="Barker E."/>
            <person name="Bennetzen J."/>
            <person name="Bezanilla M."/>
            <person name="Blankenship R."/>
            <person name="Cho S.H."/>
            <person name="Dutcher S."/>
            <person name="Estelle M."/>
            <person name="Fawcett J.A."/>
            <person name="Gundlach H."/>
            <person name="Hanada K."/>
            <person name="Heyl A."/>
            <person name="Hicks K.A."/>
            <person name="Hugh J."/>
            <person name="Lohr M."/>
            <person name="Mayer K."/>
            <person name="Melkozernov A."/>
            <person name="Murata T."/>
            <person name="Nelson D."/>
            <person name="Pils B."/>
            <person name="Prigge M."/>
            <person name="Reiss B."/>
            <person name="Renner T."/>
            <person name="Rombauts S."/>
            <person name="Rushton P."/>
            <person name="Sanderfoot A."/>
            <person name="Schween G."/>
            <person name="Shiu S.-H."/>
            <person name="Stueber K."/>
            <person name="Theodoulou F.L."/>
            <person name="Tu H."/>
            <person name="Van de Peer Y."/>
            <person name="Verrier P.J."/>
            <person name="Waters E."/>
            <person name="Wood A."/>
            <person name="Yang L."/>
            <person name="Cove D."/>
            <person name="Cuming A."/>
            <person name="Hasebe M."/>
            <person name="Lucas S."/>
            <person name="Mishler D.B."/>
            <person name="Reski R."/>
            <person name="Grigoriev I."/>
            <person name="Quatrano R.S."/>
            <person name="Boore J.L."/>
        </authorList>
    </citation>
    <scope>NUCLEOTIDE SEQUENCE [LARGE SCALE GENOMIC DNA]</scope>
</reference>
<dbReference type="EMBL" id="DS545284">
    <property type="protein sequence ID" value="EDQ50896.1"/>
    <property type="molecule type" value="Genomic_DNA"/>
</dbReference>
<feature type="compositionally biased region" description="Basic and acidic residues" evidence="1">
    <location>
        <begin position="198"/>
        <end position="221"/>
    </location>
</feature>
<accession>A9U0B2</accession>
<protein>
    <submittedName>
        <fullName evidence="2">Predicted protein</fullName>
    </submittedName>
</protein>
<evidence type="ECO:0000313" key="2">
    <source>
        <dbReference type="EMBL" id="EDQ50896.1"/>
    </source>
</evidence>
<name>A9U0B2_PHYPA</name>
<organism>
    <name type="scientific">Physcomitrium patens</name>
    <name type="common">Spreading-leaved earth moss</name>
    <name type="synonym">Physcomitrella patens</name>
    <dbReference type="NCBI Taxonomy" id="3218"/>
    <lineage>
        <taxon>Eukaryota</taxon>
        <taxon>Viridiplantae</taxon>
        <taxon>Streptophyta</taxon>
        <taxon>Embryophyta</taxon>
        <taxon>Bryophyta</taxon>
        <taxon>Bryophytina</taxon>
        <taxon>Bryopsida</taxon>
        <taxon>Funariidae</taxon>
        <taxon>Funariales</taxon>
        <taxon>Funariaceae</taxon>
        <taxon>Physcomitrium</taxon>
    </lineage>
</organism>
<sequence length="221" mass="25310">MVALFGLATIPEIRDHITSITDHYENSWEVFLHALKDEYFLEDADRVTKKLILEWIERPNKNLQATELLREFERQYSQLSKGIICWKDGKIALKNREDLLQTNFGKGGMRALVQDYLKEHETAARESISYGARVDDEIGGSTETSEFWASVVSTMQEGKLPREALLRTAATIGGRTGWEDPVESLSVHTYIAKSQHKSLMEEKRRGNFDDTREGNSSKRKT</sequence>
<evidence type="ECO:0000256" key="1">
    <source>
        <dbReference type="SAM" id="MobiDB-lite"/>
    </source>
</evidence>
<feature type="region of interest" description="Disordered" evidence="1">
    <location>
        <begin position="196"/>
        <end position="221"/>
    </location>
</feature>
<proteinExistence type="predicted"/>